<feature type="region of interest" description="Disordered" evidence="4">
    <location>
        <begin position="1087"/>
        <end position="1130"/>
    </location>
</feature>
<feature type="domain" description="FAM193 C-terminal" evidence="5">
    <location>
        <begin position="1405"/>
        <end position="1449"/>
    </location>
</feature>
<feature type="region of interest" description="Disordered" evidence="4">
    <location>
        <begin position="1"/>
        <end position="54"/>
    </location>
</feature>
<evidence type="ECO:0000256" key="2">
    <source>
        <dbReference type="ARBA" id="ARBA00022553"/>
    </source>
</evidence>
<dbReference type="Pfam" id="PF15914">
    <property type="entry name" value="FAM193_C"/>
    <property type="match status" value="1"/>
</dbReference>
<evidence type="ECO:0000313" key="6">
    <source>
        <dbReference type="EMBL" id="KAK7578164.1"/>
    </source>
</evidence>
<feature type="compositionally biased region" description="Polar residues" evidence="4">
    <location>
        <begin position="786"/>
        <end position="801"/>
    </location>
</feature>
<feature type="region of interest" description="Disordered" evidence="4">
    <location>
        <begin position="656"/>
        <end position="681"/>
    </location>
</feature>
<evidence type="ECO:0000256" key="1">
    <source>
        <dbReference type="ARBA" id="ARBA00009689"/>
    </source>
</evidence>
<evidence type="ECO:0000256" key="3">
    <source>
        <dbReference type="ARBA" id="ARBA00023054"/>
    </source>
</evidence>
<feature type="region of interest" description="Disordered" evidence="4">
    <location>
        <begin position="450"/>
        <end position="477"/>
    </location>
</feature>
<keyword evidence="2" id="KW-0597">Phosphoprotein</keyword>
<feature type="compositionally biased region" description="Polar residues" evidence="4">
    <location>
        <begin position="913"/>
        <end position="927"/>
    </location>
</feature>
<gene>
    <name evidence="6" type="ORF">V9T40_010369</name>
</gene>
<reference evidence="6 7" key="1">
    <citation type="submission" date="2024-03" db="EMBL/GenBank/DDBJ databases">
        <title>Adaptation during the transition from Ophiocordyceps entomopathogen to insect associate is accompanied by gene loss and intensified selection.</title>
        <authorList>
            <person name="Ward C.M."/>
            <person name="Onetto C.A."/>
            <person name="Borneman A.R."/>
        </authorList>
    </citation>
    <scope>NUCLEOTIDE SEQUENCE [LARGE SCALE GENOMIC DNA]</scope>
    <source>
        <strain evidence="6">AWRI1</strain>
        <tissue evidence="6">Single Adult Female</tissue>
    </source>
</reference>
<feature type="compositionally biased region" description="Basic residues" evidence="4">
    <location>
        <begin position="843"/>
        <end position="852"/>
    </location>
</feature>
<proteinExistence type="inferred from homology"/>
<feature type="compositionally biased region" description="Polar residues" evidence="4">
    <location>
        <begin position="38"/>
        <end position="54"/>
    </location>
</feature>
<feature type="compositionally biased region" description="Low complexity" evidence="4">
    <location>
        <begin position="464"/>
        <end position="475"/>
    </location>
</feature>
<sequence length="1456" mass="163398">MTENNSEFAQEPEVGSSAGDNSIVEEHPSEDSVAKLNLTYSKNPSNFENENRNTVTMSEECDSRLSNSGCEHELPSLQDHWLKLSTFFRRVYHSILDGEKPPNEYESHVNIVRELIASDPHQLFARLEMDLQEFIIEVKLRQLELLNCVHTHEGPQLFIFCLIESYNKLMFAASTLSPLLSQLEKEHLAKFDISWRGLNQHLFHKLVFTDPKIQKVIPLCISKLGKMNSKLSDFNKKLIRQFLSFDGEMIRIGAKWREAESSIIKYHQENSMLDAKERMMKVNWELIKTQSKVFHEELKSSGISSDVGSDILSNGHVMNTSSDGSTENIFGYDSDKKSVEIETAQIQTASDDAKTTNSDFDEQDICESCHLDASRCLGSSVPVNFESSRESQIVGNADYSSEILDEDLEILTHLNAEGRKMYSHLHKFKTQQILNGGENMSTESMEFSASNVSTEPSPKIQDVLPSTTPSSLPSTDVQKTAVRKQVIQQQQQQKKIMQMIQTSPQKDIHQKLQKQLQEQQILMQQQRKIEELQNHILQQHPLHMDKEMQKKMHLQMQQCLMQKHKQMEEKFHQQVQQHMQQHQEKPSTPAPSTKTNKTVKDSCCQNFNHKCSTSVAPATSTSYLVTKSNSNVVTSSAVRTPPSKTVTTNVSTTTTNVTHKNSTTQTPTTSMDGQNRAHHHPLPDVVKSASYVCPKHSEGTKPNAHNHIEHDNCSDNSSDEDYSSERSSSPQRHCDCCYCEVFGSAPVRRNYQETRERLRSILNKKKAKSNAAAAATDGKVPPSADPATSITDSVSRATSQGGKPKKDDATQDKLNPPLEYKGDKSIEEILDFIEGNKNRNLKRTAKKMRRKQRQLEEEERRRKEEEEAERLRLEELRRQEEAERRRQEEERRRQEQLLREQNRKKSKKKGAKPTTNQSNVKSSQAASTLAGKKSKTQNNVANERLKSALQNQKTAREQASQKVAANQQSQKPSIATQKKQSNLTRAEVVKQQSLQKQQQPQSKQKVAEKSKQVQPARKNTQKKEAAASNSTQKSGSETKSPSQPQMVTIKRVMQPNSSEPTVTITLRGPTPKDDKVLYTLLNGQMCQVKDDKNKKPTTTNNSNASNVKKSKPANNNVKPNTSMHAAPPPQMVPPKNVVSFNKSCSIVGNGVNSITERMERLKLGPLPVTHEQPKRLNVPTTSPAELTTPTAIQINQAVNQLSARPTFPHNFDLENIKLPPGITITKVDPATVQRKPIQVKQQPPPQPMPQTHVRQNMMTSMPGSSNVIVVDTVDKNNYYQSGEEAAAAGKKKRRKRRKNQEMMGGEAAMPSMPYGAANGGLPPRMGPFGAGMFGNPFMNAAGYGNMAAAPPQQPAAIIQMNGSMVTIRNPAVHRAYGGPPMDYQDGGKMKRQNFDDKMLSSPPEDMENGDVDDYERELEAFKRFCSQSVPAESKAKVNLNIEDIVLKKKGPVIGCS</sequence>
<feature type="compositionally biased region" description="Basic and acidic residues" evidence="4">
    <location>
        <begin position="24"/>
        <end position="33"/>
    </location>
</feature>
<dbReference type="InterPro" id="IPR031802">
    <property type="entry name" value="FAM193_C"/>
</dbReference>
<feature type="compositionally biased region" description="Basic residues" evidence="4">
    <location>
        <begin position="1289"/>
        <end position="1298"/>
    </location>
</feature>
<dbReference type="Proteomes" id="UP001367676">
    <property type="component" value="Unassembled WGS sequence"/>
</dbReference>
<keyword evidence="7" id="KW-1185">Reference proteome</keyword>
<feature type="region of interest" description="Disordered" evidence="4">
    <location>
        <begin position="572"/>
        <end position="597"/>
    </location>
</feature>
<name>A0AAN9TLQ5_9HEMI</name>
<evidence type="ECO:0000259" key="5">
    <source>
        <dbReference type="Pfam" id="PF15914"/>
    </source>
</evidence>
<feature type="compositionally biased region" description="Low complexity" evidence="4">
    <location>
        <begin position="1096"/>
        <end position="1120"/>
    </location>
</feature>
<protein>
    <recommendedName>
        <fullName evidence="5">FAM193 C-terminal domain-containing protein</fullName>
    </recommendedName>
</protein>
<organism evidence="6 7">
    <name type="scientific">Parthenolecanium corni</name>
    <dbReference type="NCBI Taxonomy" id="536013"/>
    <lineage>
        <taxon>Eukaryota</taxon>
        <taxon>Metazoa</taxon>
        <taxon>Ecdysozoa</taxon>
        <taxon>Arthropoda</taxon>
        <taxon>Hexapoda</taxon>
        <taxon>Insecta</taxon>
        <taxon>Pterygota</taxon>
        <taxon>Neoptera</taxon>
        <taxon>Paraneoptera</taxon>
        <taxon>Hemiptera</taxon>
        <taxon>Sternorrhyncha</taxon>
        <taxon>Coccoidea</taxon>
        <taxon>Coccidae</taxon>
        <taxon>Parthenolecanium</taxon>
    </lineage>
</organism>
<feature type="compositionally biased region" description="Low complexity" evidence="4">
    <location>
        <begin position="990"/>
        <end position="1004"/>
    </location>
</feature>
<dbReference type="InterPro" id="IPR029717">
    <property type="entry name" value="FAM193"/>
</dbReference>
<feature type="compositionally biased region" description="Basic and acidic residues" evidence="4">
    <location>
        <begin position="853"/>
        <end position="903"/>
    </location>
</feature>
<comment type="similarity">
    <text evidence="1">Belongs to the FAM193 family.</text>
</comment>
<feature type="compositionally biased region" description="Polar residues" evidence="4">
    <location>
        <begin position="1027"/>
        <end position="1046"/>
    </location>
</feature>
<evidence type="ECO:0000313" key="7">
    <source>
        <dbReference type="Proteomes" id="UP001367676"/>
    </source>
</evidence>
<dbReference type="PANTHER" id="PTHR15109">
    <property type="entry name" value="AGAP004327-PA"/>
    <property type="match status" value="1"/>
</dbReference>
<dbReference type="PANTHER" id="PTHR15109:SF4">
    <property type="entry name" value="FAM193 C-TERMINAL DOMAIN-CONTAINING PROTEIN"/>
    <property type="match status" value="1"/>
</dbReference>
<feature type="region of interest" description="Disordered" evidence="4">
    <location>
        <begin position="843"/>
        <end position="1073"/>
    </location>
</feature>
<feature type="region of interest" description="Disordered" evidence="4">
    <location>
        <begin position="763"/>
        <end position="820"/>
    </location>
</feature>
<comment type="caution">
    <text evidence="6">The sequence shown here is derived from an EMBL/GenBank/DDBJ whole genome shotgun (WGS) entry which is preliminary data.</text>
</comment>
<feature type="region of interest" description="Disordered" evidence="4">
    <location>
        <begin position="693"/>
        <end position="732"/>
    </location>
</feature>
<dbReference type="EMBL" id="JBBCAQ010000035">
    <property type="protein sequence ID" value="KAK7578164.1"/>
    <property type="molecule type" value="Genomic_DNA"/>
</dbReference>
<feature type="compositionally biased region" description="Polar residues" evidence="4">
    <location>
        <begin position="1054"/>
        <end position="1064"/>
    </location>
</feature>
<keyword evidence="3" id="KW-0175">Coiled coil</keyword>
<evidence type="ECO:0000256" key="4">
    <source>
        <dbReference type="SAM" id="MobiDB-lite"/>
    </source>
</evidence>
<feature type="region of interest" description="Disordered" evidence="4">
    <location>
        <begin position="1283"/>
        <end position="1309"/>
    </location>
</feature>
<accession>A0AAN9TLQ5</accession>
<feature type="compositionally biased region" description="Low complexity" evidence="4">
    <location>
        <begin position="656"/>
        <end position="666"/>
    </location>
</feature>
<feature type="compositionally biased region" description="Polar residues" evidence="4">
    <location>
        <begin position="948"/>
        <end position="984"/>
    </location>
</feature>